<keyword evidence="1" id="KW-1133">Transmembrane helix</keyword>
<evidence type="ECO:0000313" key="3">
    <source>
        <dbReference type="Proteomes" id="UP000002217"/>
    </source>
</evidence>
<evidence type="ECO:0000313" key="2">
    <source>
        <dbReference type="EMBL" id="ACV64140.1"/>
    </source>
</evidence>
<dbReference type="KEGG" id="dae:Dtox_3416"/>
<keyword evidence="1" id="KW-0472">Membrane</keyword>
<gene>
    <name evidence="2" type="ordered locus">Dtox_3416</name>
</gene>
<dbReference type="RefSeq" id="WP_015758830.1">
    <property type="nucleotide sequence ID" value="NC_013216.1"/>
</dbReference>
<reference evidence="2 3" key="1">
    <citation type="journal article" date="2009" name="Stand. Genomic Sci.">
        <title>Complete genome sequence of Desulfotomaculum acetoxidans type strain (5575).</title>
        <authorList>
            <person name="Spring S."/>
            <person name="Lapidus A."/>
            <person name="Schroder M."/>
            <person name="Gleim D."/>
            <person name="Sims D."/>
            <person name="Meincke L."/>
            <person name="Glavina Del Rio T."/>
            <person name="Tice H."/>
            <person name="Copeland A."/>
            <person name="Cheng J.F."/>
            <person name="Lucas S."/>
            <person name="Chen F."/>
            <person name="Nolan M."/>
            <person name="Bruce D."/>
            <person name="Goodwin L."/>
            <person name="Pitluck S."/>
            <person name="Ivanova N."/>
            <person name="Mavromatis K."/>
            <person name="Mikhailova N."/>
            <person name="Pati A."/>
            <person name="Chen A."/>
            <person name="Palaniappan K."/>
            <person name="Land M."/>
            <person name="Hauser L."/>
            <person name="Chang Y.J."/>
            <person name="Jeffries C.D."/>
            <person name="Chain P."/>
            <person name="Saunders E."/>
            <person name="Brettin T."/>
            <person name="Detter J.C."/>
            <person name="Goker M."/>
            <person name="Bristow J."/>
            <person name="Eisen J.A."/>
            <person name="Markowitz V."/>
            <person name="Hugenholtz P."/>
            <person name="Kyrpides N.C."/>
            <person name="Klenk H.P."/>
            <person name="Han C."/>
        </authorList>
    </citation>
    <scope>NUCLEOTIDE SEQUENCE [LARGE SCALE GENOMIC DNA]</scope>
    <source>
        <strain evidence="3">ATCC 49208 / DSM 771 / VKM B-1644</strain>
    </source>
</reference>
<dbReference type="AlphaFoldDB" id="C8W6N1"/>
<name>C8W6N1_DESAS</name>
<protein>
    <submittedName>
        <fullName evidence="2">Uncharacterized protein</fullName>
    </submittedName>
</protein>
<dbReference type="EMBL" id="CP001720">
    <property type="protein sequence ID" value="ACV64140.1"/>
    <property type="molecule type" value="Genomic_DNA"/>
</dbReference>
<dbReference type="Proteomes" id="UP000002217">
    <property type="component" value="Chromosome"/>
</dbReference>
<dbReference type="STRING" id="485916.Dtox_3416"/>
<proteinExistence type="predicted"/>
<evidence type="ECO:0000256" key="1">
    <source>
        <dbReference type="SAM" id="Phobius"/>
    </source>
</evidence>
<dbReference type="HOGENOM" id="CLU_1559993_0_0_9"/>
<dbReference type="OrthoDB" id="1640678at2"/>
<keyword evidence="3" id="KW-1185">Reference proteome</keyword>
<organism evidence="2 3">
    <name type="scientific">Desulfofarcimen acetoxidans (strain ATCC 49208 / DSM 771 / KCTC 5769 / VKM B-1644 / 5575)</name>
    <name type="common">Desulfotomaculum acetoxidans</name>
    <dbReference type="NCBI Taxonomy" id="485916"/>
    <lineage>
        <taxon>Bacteria</taxon>
        <taxon>Bacillati</taxon>
        <taxon>Bacillota</taxon>
        <taxon>Clostridia</taxon>
        <taxon>Eubacteriales</taxon>
        <taxon>Peptococcaceae</taxon>
        <taxon>Desulfofarcimen</taxon>
    </lineage>
</organism>
<feature type="transmembrane region" description="Helical" evidence="1">
    <location>
        <begin position="7"/>
        <end position="25"/>
    </location>
</feature>
<keyword evidence="1" id="KW-0812">Transmembrane</keyword>
<accession>C8W6N1</accession>
<sequence length="171" mass="19671">MKRKKYIFAVAAILILSVVFISFFFQQSKLDGSTLESRELRLNQSDNRIHIASEIKIDEHIISGIIDANNKYGLAIFEPEDNNKYKLQTISLRDNGEIITEHTVINGTGYDLFWYSQAELDYAKVTYAVQGKKLEPIKLDARENKILYYKAPSNDYSVKVAFCDNQGNQYE</sequence>
<dbReference type="eggNOG" id="ENOG502Z9RD">
    <property type="taxonomic scope" value="Bacteria"/>
</dbReference>